<evidence type="ECO:0000313" key="2">
    <source>
        <dbReference type="EMBL" id="TEY36892.1"/>
    </source>
</evidence>
<dbReference type="EMBL" id="PHWZ01000536">
    <property type="protein sequence ID" value="TEY36892.1"/>
    <property type="molecule type" value="Genomic_DNA"/>
</dbReference>
<evidence type="ECO:0000256" key="1">
    <source>
        <dbReference type="SAM" id="MobiDB-lite"/>
    </source>
</evidence>
<evidence type="ECO:0000313" key="3">
    <source>
        <dbReference type="Proteomes" id="UP000297299"/>
    </source>
</evidence>
<dbReference type="STRING" id="38488.A0A4Y8CN09"/>
<dbReference type="AlphaFoldDB" id="A0A4Y8CN09"/>
<sequence>MATYDNARIDRFLNDSEIPFAGLPSTHRTSYADITSLPRQFANQTYDASTCSTLSQDSASTVSPCSENNESVFSMQSRGSCTTATSQQSTQSNPVAGWNLPIPQISRINTAIVLPCEFISIDCGVAFHPDDFDDWHKHSLTHFNDLPPPSKCLCLFCDREFEDTNDPRSNWMDRMMHSRSHFLDGKTNIRPDFSVIEYMWKNKLMDEADYTLAGQYTERPSLPSLVRKGFETPEAKLKRERESKVPCDLQKEERQRKRSGHAHKERQRPTFSKKHMPVSIEHPEYTRIL</sequence>
<accession>A0A4Y8CN09</accession>
<reference evidence="2 3" key="1">
    <citation type="submission" date="2017-11" db="EMBL/GenBank/DDBJ databases">
        <title>Comparative genomics of Botrytis spp.</title>
        <authorList>
            <person name="Valero-Jimenez C.A."/>
            <person name="Tapia P."/>
            <person name="Veloso J."/>
            <person name="Silva-Moreno E."/>
            <person name="Staats M."/>
            <person name="Valdes J.H."/>
            <person name="Van Kan J.A.L."/>
        </authorList>
    </citation>
    <scope>NUCLEOTIDE SEQUENCE [LARGE SCALE GENOMIC DNA]</scope>
    <source>
        <strain evidence="2 3">MUCL2830</strain>
    </source>
</reference>
<dbReference type="OrthoDB" id="409136at2759"/>
<name>A0A4Y8CN09_9HELO</name>
<feature type="compositionally biased region" description="Basic residues" evidence="1">
    <location>
        <begin position="256"/>
        <end position="276"/>
    </location>
</feature>
<keyword evidence="3" id="KW-1185">Reference proteome</keyword>
<gene>
    <name evidence="2" type="ORF">BOTCAL_0538g00010</name>
</gene>
<organism evidence="2 3">
    <name type="scientific">Botryotinia calthae</name>
    <dbReference type="NCBI Taxonomy" id="38488"/>
    <lineage>
        <taxon>Eukaryota</taxon>
        <taxon>Fungi</taxon>
        <taxon>Dikarya</taxon>
        <taxon>Ascomycota</taxon>
        <taxon>Pezizomycotina</taxon>
        <taxon>Leotiomycetes</taxon>
        <taxon>Helotiales</taxon>
        <taxon>Sclerotiniaceae</taxon>
        <taxon>Botryotinia</taxon>
    </lineage>
</organism>
<proteinExistence type="predicted"/>
<protein>
    <submittedName>
        <fullName evidence="2">Uncharacterized protein</fullName>
    </submittedName>
</protein>
<comment type="caution">
    <text evidence="2">The sequence shown here is derived from an EMBL/GenBank/DDBJ whole genome shotgun (WGS) entry which is preliminary data.</text>
</comment>
<dbReference type="Proteomes" id="UP000297299">
    <property type="component" value="Unassembled WGS sequence"/>
</dbReference>
<feature type="region of interest" description="Disordered" evidence="1">
    <location>
        <begin position="233"/>
        <end position="289"/>
    </location>
</feature>
<feature type="compositionally biased region" description="Basic and acidic residues" evidence="1">
    <location>
        <begin position="233"/>
        <end position="255"/>
    </location>
</feature>